<dbReference type="Proteomes" id="UP000595001">
    <property type="component" value="Chromosome"/>
</dbReference>
<evidence type="ECO:0000313" key="2">
    <source>
        <dbReference type="EMBL" id="QPV64747.1"/>
    </source>
</evidence>
<keyword evidence="1" id="KW-0812">Transmembrane</keyword>
<proteinExistence type="predicted"/>
<organism evidence="2 3">
    <name type="scientific">Halosimplex litoreum</name>
    <dbReference type="NCBI Taxonomy" id="1198301"/>
    <lineage>
        <taxon>Archaea</taxon>
        <taxon>Methanobacteriati</taxon>
        <taxon>Methanobacteriota</taxon>
        <taxon>Stenosarchaea group</taxon>
        <taxon>Halobacteria</taxon>
        <taxon>Halobacteriales</taxon>
        <taxon>Haloarculaceae</taxon>
        <taxon>Halosimplex</taxon>
    </lineage>
</organism>
<keyword evidence="3" id="KW-1185">Reference proteome</keyword>
<reference evidence="2 3" key="1">
    <citation type="submission" date="2020-12" db="EMBL/GenBank/DDBJ databases">
        <title>Halosimplex halophilum sp. nov. and Halosimplex salinum sp. nov., two new members of the genus Halosimplex.</title>
        <authorList>
            <person name="Cui H.L."/>
        </authorList>
    </citation>
    <scope>NUCLEOTIDE SEQUENCE [LARGE SCALE GENOMIC DNA]</scope>
    <source>
        <strain evidence="2 3">YGH94</strain>
    </source>
</reference>
<keyword evidence="1" id="KW-0472">Membrane</keyword>
<sequence>MNRDTHGVGVDDRGQSVFDFSIGVSLFLVVVLAVLVFVPTAFGSLSDDTGIDSEDTLAAERVADYLVETALDRSAASPGLDPLCVLAYFGDGTECAFASDDSFAADSGRAERQPLNVTVEADLTGGDAREVLCYQGGSVVPAASCGTGDTRLTAGPSAVRNQNYVAATRFTRLQGEDVFVVVRTW</sequence>
<accession>A0A7U3WAV2</accession>
<dbReference type="OrthoDB" id="241753at2157"/>
<dbReference type="InterPro" id="IPR056613">
    <property type="entry name" value="DUF7287"/>
</dbReference>
<name>A0A7U3WAV2_9EURY</name>
<dbReference type="RefSeq" id="WP_198063508.1">
    <property type="nucleotide sequence ID" value="NZ_CP065856.1"/>
</dbReference>
<gene>
    <name evidence="2" type="ORF">I7X12_09145</name>
</gene>
<dbReference type="KEGG" id="hlt:I7X12_09145"/>
<feature type="transmembrane region" description="Helical" evidence="1">
    <location>
        <begin position="20"/>
        <end position="38"/>
    </location>
</feature>
<evidence type="ECO:0000313" key="3">
    <source>
        <dbReference type="Proteomes" id="UP000595001"/>
    </source>
</evidence>
<dbReference type="GeneID" id="60588656"/>
<dbReference type="Pfam" id="PF23958">
    <property type="entry name" value="DUF7287"/>
    <property type="match status" value="1"/>
</dbReference>
<protein>
    <submittedName>
        <fullName evidence="2">Uncharacterized protein</fullName>
    </submittedName>
</protein>
<dbReference type="AlphaFoldDB" id="A0A7U3WAV2"/>
<evidence type="ECO:0000256" key="1">
    <source>
        <dbReference type="SAM" id="Phobius"/>
    </source>
</evidence>
<keyword evidence="1" id="KW-1133">Transmembrane helix</keyword>
<dbReference type="EMBL" id="CP065856">
    <property type="protein sequence ID" value="QPV64747.1"/>
    <property type="molecule type" value="Genomic_DNA"/>
</dbReference>